<name>A0AAP0N8Y8_LIQFO</name>
<dbReference type="Proteomes" id="UP001415857">
    <property type="component" value="Unassembled WGS sequence"/>
</dbReference>
<keyword evidence="2" id="KW-0805">Transcription regulation</keyword>
<dbReference type="SMART" id="SM00432">
    <property type="entry name" value="MADS"/>
    <property type="match status" value="1"/>
</dbReference>
<evidence type="ECO:0000313" key="9">
    <source>
        <dbReference type="Proteomes" id="UP001415857"/>
    </source>
</evidence>
<dbReference type="GO" id="GO:0000978">
    <property type="term" value="F:RNA polymerase II cis-regulatory region sequence-specific DNA binding"/>
    <property type="evidence" value="ECO:0007669"/>
    <property type="project" value="TreeGrafter"/>
</dbReference>
<dbReference type="Gene3D" id="6.10.140.920">
    <property type="match status" value="1"/>
</dbReference>
<dbReference type="Gene3D" id="3.40.1810.10">
    <property type="entry name" value="Transcription factor, MADS-box"/>
    <property type="match status" value="1"/>
</dbReference>
<keyword evidence="4" id="KW-0804">Transcription</keyword>
<evidence type="ECO:0000256" key="5">
    <source>
        <dbReference type="ARBA" id="ARBA00023242"/>
    </source>
</evidence>
<feature type="coiled-coil region" evidence="6">
    <location>
        <begin position="94"/>
        <end position="121"/>
    </location>
</feature>
<comment type="caution">
    <text evidence="8">The sequence shown here is derived from an EMBL/GenBank/DDBJ whole genome shotgun (WGS) entry which is preliminary data.</text>
</comment>
<dbReference type="Pfam" id="PF00319">
    <property type="entry name" value="SRF-TF"/>
    <property type="match status" value="1"/>
</dbReference>
<comment type="subcellular location">
    <subcellularLocation>
        <location evidence="1">Nucleus</location>
    </subcellularLocation>
</comment>
<dbReference type="InterPro" id="IPR036879">
    <property type="entry name" value="TF_MADSbox_sf"/>
</dbReference>
<keyword evidence="6" id="KW-0175">Coiled coil</keyword>
<dbReference type="GO" id="GO:0046983">
    <property type="term" value="F:protein dimerization activity"/>
    <property type="evidence" value="ECO:0007669"/>
    <property type="project" value="InterPro"/>
</dbReference>
<keyword evidence="3" id="KW-0238">DNA-binding</keyword>
<reference evidence="8 9" key="1">
    <citation type="journal article" date="2024" name="Plant J.">
        <title>Genome sequences and population genomics reveal climatic adaptation and genomic divergence between two closely related sweetgum species.</title>
        <authorList>
            <person name="Xu W.Q."/>
            <person name="Ren C.Q."/>
            <person name="Zhang X.Y."/>
            <person name="Comes H.P."/>
            <person name="Liu X.H."/>
            <person name="Li Y.G."/>
            <person name="Kettle C.J."/>
            <person name="Jalonen R."/>
            <person name="Gaisberger H."/>
            <person name="Ma Y.Z."/>
            <person name="Qiu Y.X."/>
        </authorList>
    </citation>
    <scope>NUCLEOTIDE SEQUENCE [LARGE SCALE GENOMIC DNA]</scope>
    <source>
        <strain evidence="8">Hangzhou</strain>
    </source>
</reference>
<dbReference type="GO" id="GO:0005634">
    <property type="term" value="C:nucleus"/>
    <property type="evidence" value="ECO:0007669"/>
    <property type="project" value="UniProtKB-SubCell"/>
</dbReference>
<dbReference type="PROSITE" id="PS50066">
    <property type="entry name" value="MADS_BOX_2"/>
    <property type="match status" value="1"/>
</dbReference>
<dbReference type="PANTHER" id="PTHR11945:SF629">
    <property type="entry name" value="OS02G0164450 PROTEIN"/>
    <property type="match status" value="1"/>
</dbReference>
<gene>
    <name evidence="8" type="ORF">L1049_009974</name>
</gene>
<dbReference type="PRINTS" id="PR00404">
    <property type="entry name" value="MADSDOMAIN"/>
</dbReference>
<dbReference type="SUPFAM" id="SSF55455">
    <property type="entry name" value="SRF-like"/>
    <property type="match status" value="1"/>
</dbReference>
<proteinExistence type="predicted"/>
<feature type="domain" description="MADS-box" evidence="7">
    <location>
        <begin position="6"/>
        <end position="66"/>
    </location>
</feature>
<dbReference type="PANTHER" id="PTHR11945">
    <property type="entry name" value="MADS BOX PROTEIN"/>
    <property type="match status" value="1"/>
</dbReference>
<evidence type="ECO:0000256" key="6">
    <source>
        <dbReference type="SAM" id="Coils"/>
    </source>
</evidence>
<dbReference type="GO" id="GO:0000981">
    <property type="term" value="F:DNA-binding transcription factor activity, RNA polymerase II-specific"/>
    <property type="evidence" value="ECO:0007669"/>
    <property type="project" value="TreeGrafter"/>
</dbReference>
<evidence type="ECO:0000256" key="4">
    <source>
        <dbReference type="ARBA" id="ARBA00023163"/>
    </source>
</evidence>
<evidence type="ECO:0000256" key="3">
    <source>
        <dbReference type="ARBA" id="ARBA00023125"/>
    </source>
</evidence>
<keyword evidence="5" id="KW-0539">Nucleus</keyword>
<evidence type="ECO:0000256" key="2">
    <source>
        <dbReference type="ARBA" id="ARBA00023015"/>
    </source>
</evidence>
<dbReference type="EMBL" id="JBBPBK010000016">
    <property type="protein sequence ID" value="KAK9267546.1"/>
    <property type="molecule type" value="Genomic_DNA"/>
</dbReference>
<evidence type="ECO:0000313" key="8">
    <source>
        <dbReference type="EMBL" id="KAK9267546.1"/>
    </source>
</evidence>
<dbReference type="InterPro" id="IPR002100">
    <property type="entry name" value="TF_MADSbox"/>
</dbReference>
<organism evidence="8 9">
    <name type="scientific">Liquidambar formosana</name>
    <name type="common">Formosan gum</name>
    <dbReference type="NCBI Taxonomy" id="63359"/>
    <lineage>
        <taxon>Eukaryota</taxon>
        <taxon>Viridiplantae</taxon>
        <taxon>Streptophyta</taxon>
        <taxon>Embryophyta</taxon>
        <taxon>Tracheophyta</taxon>
        <taxon>Spermatophyta</taxon>
        <taxon>Magnoliopsida</taxon>
        <taxon>eudicotyledons</taxon>
        <taxon>Gunneridae</taxon>
        <taxon>Pentapetalae</taxon>
        <taxon>Saxifragales</taxon>
        <taxon>Altingiaceae</taxon>
        <taxon>Liquidambar</taxon>
    </lineage>
</organism>
<protein>
    <recommendedName>
        <fullName evidence="7">MADS-box domain-containing protein</fullName>
    </recommendedName>
</protein>
<evidence type="ECO:0000259" key="7">
    <source>
        <dbReference type="PROSITE" id="PS50066"/>
    </source>
</evidence>
<keyword evidence="9" id="KW-1185">Reference proteome</keyword>
<accession>A0AAP0N8Y8</accession>
<dbReference type="AlphaFoldDB" id="A0AAP0N8Y8"/>
<evidence type="ECO:0000256" key="1">
    <source>
        <dbReference type="ARBA" id="ARBA00004123"/>
    </source>
</evidence>
<dbReference type="FunFam" id="3.40.1810.10:FF:000006">
    <property type="entry name" value="Agamous-like MADS-box protein AGL62"/>
    <property type="match status" value="1"/>
</dbReference>
<sequence>MERKQKGRKKIEIKKIRDSTTQLVTFSKRKYGLFKSTSELCTLCGADAAIIVFSPQGKPFTFGHPDVHSIINRYSNQTPQTNDGIAAIEEALKRDRIRDLNKQLDEQLKQLEKEMAQGEALDKMIKELQDHYGWHAPVNELGLHDLEKLSVSLEDLKRNMDTWINELWINELLIPSEQSIHSSSLGSNQEVD</sequence>